<sequence>MFVSVQNELPFLSLKSNKLDGSFFFYPRTIVHRSRFLYYFCLM</sequence>
<dbReference type="AlphaFoldDB" id="G6B1L2"/>
<dbReference type="EMBL" id="AFZZ01000247">
    <property type="protein sequence ID" value="EHJ36357.1"/>
    <property type="molecule type" value="Genomic_DNA"/>
</dbReference>
<accession>G6B1L2</accession>
<evidence type="ECO:0000313" key="2">
    <source>
        <dbReference type="Proteomes" id="UP000004407"/>
    </source>
</evidence>
<evidence type="ECO:0000313" key="1">
    <source>
        <dbReference type="EMBL" id="EHJ36357.1"/>
    </source>
</evidence>
<proteinExistence type="predicted"/>
<organism evidence="1 2">
    <name type="scientific">Leyella stercorea DSM 18206</name>
    <dbReference type="NCBI Taxonomy" id="1002367"/>
    <lineage>
        <taxon>Bacteria</taxon>
        <taxon>Pseudomonadati</taxon>
        <taxon>Bacteroidota</taxon>
        <taxon>Bacteroidia</taxon>
        <taxon>Bacteroidales</taxon>
        <taxon>Prevotellaceae</taxon>
        <taxon>Leyella</taxon>
    </lineage>
</organism>
<name>G6B1L2_9BACT</name>
<reference evidence="1 2" key="1">
    <citation type="submission" date="2011-08" db="EMBL/GenBank/DDBJ databases">
        <authorList>
            <person name="Weinstock G."/>
            <person name="Sodergren E."/>
            <person name="Clifton S."/>
            <person name="Fulton L."/>
            <person name="Fulton B."/>
            <person name="Courtney L."/>
            <person name="Fronick C."/>
            <person name="Harrison M."/>
            <person name="Strong C."/>
            <person name="Farmer C."/>
            <person name="Delahaunty K."/>
            <person name="Markovic C."/>
            <person name="Hall O."/>
            <person name="Minx P."/>
            <person name="Tomlinson C."/>
            <person name="Mitreva M."/>
            <person name="Hou S."/>
            <person name="Chen J."/>
            <person name="Wollam A."/>
            <person name="Pepin K.H."/>
            <person name="Johnson M."/>
            <person name="Bhonagiri V."/>
            <person name="Zhang X."/>
            <person name="Suruliraj S."/>
            <person name="Warren W."/>
            <person name="Chinwalla A."/>
            <person name="Mardis E.R."/>
            <person name="Wilson R.K."/>
        </authorList>
    </citation>
    <scope>NUCLEOTIDE SEQUENCE [LARGE SCALE GENOMIC DNA]</scope>
    <source>
        <strain evidence="1 2">DSM 18206</strain>
    </source>
</reference>
<protein>
    <submittedName>
        <fullName evidence="1">Uncharacterized protein</fullName>
    </submittedName>
</protein>
<comment type="caution">
    <text evidence="1">The sequence shown here is derived from an EMBL/GenBank/DDBJ whole genome shotgun (WGS) entry which is preliminary data.</text>
</comment>
<dbReference type="HOGENOM" id="CLU_3237854_0_0_10"/>
<dbReference type="Proteomes" id="UP000004407">
    <property type="component" value="Unassembled WGS sequence"/>
</dbReference>
<gene>
    <name evidence="1" type="ORF">HMPREF0673_02787</name>
</gene>